<dbReference type="InterPro" id="IPR045249">
    <property type="entry name" value="HARBI1-like"/>
</dbReference>
<name>A0A5N4AS00_PHOPY</name>
<comment type="subcellular location">
    <subcellularLocation>
        <location evidence="2">Nucleus</location>
    </subcellularLocation>
</comment>
<evidence type="ECO:0000256" key="3">
    <source>
        <dbReference type="ARBA" id="ARBA00006958"/>
    </source>
</evidence>
<evidence type="ECO:0000256" key="7">
    <source>
        <dbReference type="ARBA" id="ARBA00023242"/>
    </source>
</evidence>
<keyword evidence="10" id="KW-1185">Reference proteome</keyword>
<evidence type="ECO:0000259" key="8">
    <source>
        <dbReference type="Pfam" id="PF13359"/>
    </source>
</evidence>
<dbReference type="GO" id="GO:0004518">
    <property type="term" value="F:nuclease activity"/>
    <property type="evidence" value="ECO:0007669"/>
    <property type="project" value="UniProtKB-KW"/>
</dbReference>
<evidence type="ECO:0000256" key="1">
    <source>
        <dbReference type="ARBA" id="ARBA00001968"/>
    </source>
</evidence>
<feature type="domain" description="DDE Tnp4" evidence="8">
    <location>
        <begin position="178"/>
        <end position="309"/>
    </location>
</feature>
<proteinExistence type="inferred from homology"/>
<organism evidence="9 10">
    <name type="scientific">Photinus pyralis</name>
    <name type="common">Common eastern firefly</name>
    <name type="synonym">Lampyris pyralis</name>
    <dbReference type="NCBI Taxonomy" id="7054"/>
    <lineage>
        <taxon>Eukaryota</taxon>
        <taxon>Metazoa</taxon>
        <taxon>Ecdysozoa</taxon>
        <taxon>Arthropoda</taxon>
        <taxon>Hexapoda</taxon>
        <taxon>Insecta</taxon>
        <taxon>Pterygota</taxon>
        <taxon>Neoptera</taxon>
        <taxon>Endopterygota</taxon>
        <taxon>Coleoptera</taxon>
        <taxon>Polyphaga</taxon>
        <taxon>Elateriformia</taxon>
        <taxon>Elateroidea</taxon>
        <taxon>Lampyridae</taxon>
        <taxon>Lampyrinae</taxon>
        <taxon>Photinus</taxon>
    </lineage>
</organism>
<dbReference type="AlphaFoldDB" id="A0A5N4AS00"/>
<dbReference type="GO" id="GO:0005634">
    <property type="term" value="C:nucleus"/>
    <property type="evidence" value="ECO:0007669"/>
    <property type="project" value="UniProtKB-SubCell"/>
</dbReference>
<dbReference type="InParanoid" id="A0A5N4AS00"/>
<protein>
    <recommendedName>
        <fullName evidence="8">DDE Tnp4 domain-containing protein</fullName>
    </recommendedName>
</protein>
<keyword evidence="4" id="KW-0540">Nuclease</keyword>
<evidence type="ECO:0000256" key="6">
    <source>
        <dbReference type="ARBA" id="ARBA00022801"/>
    </source>
</evidence>
<evidence type="ECO:0000313" key="10">
    <source>
        <dbReference type="Proteomes" id="UP000327044"/>
    </source>
</evidence>
<dbReference type="GO" id="GO:0046872">
    <property type="term" value="F:metal ion binding"/>
    <property type="evidence" value="ECO:0007669"/>
    <property type="project" value="UniProtKB-KW"/>
</dbReference>
<keyword evidence="5" id="KW-0479">Metal-binding</keyword>
<dbReference type="PANTHER" id="PTHR22930">
    <property type="match status" value="1"/>
</dbReference>
<evidence type="ECO:0000256" key="4">
    <source>
        <dbReference type="ARBA" id="ARBA00022722"/>
    </source>
</evidence>
<evidence type="ECO:0000256" key="5">
    <source>
        <dbReference type="ARBA" id="ARBA00022723"/>
    </source>
</evidence>
<dbReference type="GO" id="GO:0016787">
    <property type="term" value="F:hydrolase activity"/>
    <property type="evidence" value="ECO:0007669"/>
    <property type="project" value="UniProtKB-KW"/>
</dbReference>
<gene>
    <name evidence="9" type="ORF">PPYR_07987</name>
</gene>
<dbReference type="InterPro" id="IPR027806">
    <property type="entry name" value="HARBI1_dom"/>
</dbReference>
<keyword evidence="6" id="KW-0378">Hydrolase</keyword>
<dbReference type="Proteomes" id="UP000327044">
    <property type="component" value="Unassembled WGS sequence"/>
</dbReference>
<accession>A0A5N4AS00</accession>
<dbReference type="Pfam" id="PF13359">
    <property type="entry name" value="DDE_Tnp_4"/>
    <property type="match status" value="1"/>
</dbReference>
<dbReference type="PANTHER" id="PTHR22930:SF85">
    <property type="entry name" value="GH03217P-RELATED"/>
    <property type="match status" value="1"/>
</dbReference>
<evidence type="ECO:0000256" key="2">
    <source>
        <dbReference type="ARBA" id="ARBA00004123"/>
    </source>
</evidence>
<keyword evidence="7" id="KW-0539">Nucleus</keyword>
<comment type="cofactor">
    <cofactor evidence="1">
        <name>a divalent metal cation</name>
        <dbReference type="ChEBI" id="CHEBI:60240"/>
    </cofactor>
</comment>
<comment type="similarity">
    <text evidence="3">Belongs to the HARBI1 family.</text>
</comment>
<dbReference type="EMBL" id="VVIM01000005">
    <property type="protein sequence ID" value="KAB0800107.1"/>
    <property type="molecule type" value="Genomic_DNA"/>
</dbReference>
<comment type="caution">
    <text evidence="9">The sequence shown here is derived from an EMBL/GenBank/DDBJ whole genome shotgun (WGS) entry which is preliminary data.</text>
</comment>
<reference evidence="9 10" key="1">
    <citation type="journal article" date="2018" name="Elife">
        <title>Firefly genomes illuminate parallel origins of bioluminescence in beetles.</title>
        <authorList>
            <person name="Fallon T.R."/>
            <person name="Lower S.E."/>
            <person name="Chang C.H."/>
            <person name="Bessho-Uehara M."/>
            <person name="Martin G.J."/>
            <person name="Bewick A.J."/>
            <person name="Behringer M."/>
            <person name="Debat H.J."/>
            <person name="Wong I."/>
            <person name="Day J.C."/>
            <person name="Suvorov A."/>
            <person name="Silva C.J."/>
            <person name="Stanger-Hall K.F."/>
            <person name="Hall D.W."/>
            <person name="Schmitz R.J."/>
            <person name="Nelson D.R."/>
            <person name="Lewis S.M."/>
            <person name="Shigenobu S."/>
            <person name="Bybee S.M."/>
            <person name="Larracuente A.M."/>
            <person name="Oba Y."/>
            <person name="Weng J.K."/>
        </authorList>
    </citation>
    <scope>NUCLEOTIDE SEQUENCE [LARGE SCALE GENOMIC DNA]</scope>
    <source>
        <strain evidence="9">1611_PpyrPB1</strain>
        <tissue evidence="9">Whole body</tissue>
    </source>
</reference>
<evidence type="ECO:0000313" key="9">
    <source>
        <dbReference type="EMBL" id="KAB0800107.1"/>
    </source>
</evidence>
<sequence>MDGNSSMFGDIEGKTQKLMDFDTSSSSSSDFSFVEQDNCKKRKICLRVKNYVENIVREYTEVEFKADFRMSRSTAYKIINMFEETSVIPQHTTGREKITAEKAFLLSVWYLSNQESFRQVSSRFDVTYSSAHRCLIRTVNFLLSIKSDVIRWPSLEEMETISANFEKIGGIKKVIGCIDGTHIEINKPRLNQDSYINRKGYHSLLMQGVVNNKKKFIDVFCGEPGSMHDARLLRKSGIYRTILNNANVMKNYIILGDSAYPNLDWLVTPFKDNGKLSVRQKEFNKKISATRVIVENSFGLLKCRFRRLKKWKTSM</sequence>